<dbReference type="GO" id="GO:0004672">
    <property type="term" value="F:protein kinase activity"/>
    <property type="evidence" value="ECO:0007669"/>
    <property type="project" value="InterPro"/>
</dbReference>
<dbReference type="InterPro" id="IPR014729">
    <property type="entry name" value="Rossmann-like_a/b/a_fold"/>
</dbReference>
<feature type="region of interest" description="Disordered" evidence="6">
    <location>
        <begin position="500"/>
        <end position="522"/>
    </location>
</feature>
<dbReference type="SUPFAM" id="SSF52402">
    <property type="entry name" value="Adenine nucleotide alpha hydrolases-like"/>
    <property type="match status" value="1"/>
</dbReference>
<feature type="compositionally biased region" description="Polar residues" evidence="6">
    <location>
        <begin position="504"/>
        <end position="521"/>
    </location>
</feature>
<dbReference type="CDD" id="cd14066">
    <property type="entry name" value="STKc_IRAK"/>
    <property type="match status" value="1"/>
</dbReference>
<evidence type="ECO:0000256" key="3">
    <source>
        <dbReference type="ARBA" id="ARBA00022777"/>
    </source>
</evidence>
<keyword evidence="4 5" id="KW-0067">ATP-binding</keyword>
<dbReference type="EMBL" id="CM026427">
    <property type="protein sequence ID" value="KAG0569376.1"/>
    <property type="molecule type" value="Genomic_DNA"/>
</dbReference>
<keyword evidence="3" id="KW-0418">Kinase</keyword>
<dbReference type="SMART" id="SM00220">
    <property type="entry name" value="S_TKc"/>
    <property type="match status" value="1"/>
</dbReference>
<keyword evidence="2 5" id="KW-0547">Nucleotide-binding</keyword>
<comment type="caution">
    <text evidence="8">The sequence shown here is derived from an EMBL/GenBank/DDBJ whole genome shotgun (WGS) entry which is preliminary data.</text>
</comment>
<feature type="domain" description="Protein kinase" evidence="7">
    <location>
        <begin position="579"/>
        <end position="857"/>
    </location>
</feature>
<evidence type="ECO:0000259" key="7">
    <source>
        <dbReference type="PROSITE" id="PS50011"/>
    </source>
</evidence>
<accession>A0A8T0HC09</accession>
<proteinExistence type="predicted"/>
<feature type="binding site" evidence="5">
    <location>
        <position position="607"/>
    </location>
    <ligand>
        <name>ATP</name>
        <dbReference type="ChEBI" id="CHEBI:30616"/>
    </ligand>
</feature>
<gene>
    <name evidence="8" type="ORF">KC19_6G086500</name>
</gene>
<evidence type="ECO:0000256" key="4">
    <source>
        <dbReference type="ARBA" id="ARBA00022840"/>
    </source>
</evidence>
<reference evidence="8 9" key="1">
    <citation type="submission" date="2020-06" db="EMBL/GenBank/DDBJ databases">
        <title>WGS assembly of Ceratodon purpureus strain R40.</title>
        <authorList>
            <person name="Carey S.B."/>
            <person name="Jenkins J."/>
            <person name="Shu S."/>
            <person name="Lovell J.T."/>
            <person name="Sreedasyam A."/>
            <person name="Maumus F."/>
            <person name="Tiley G.P."/>
            <person name="Fernandez-Pozo N."/>
            <person name="Barry K."/>
            <person name="Chen C."/>
            <person name="Wang M."/>
            <person name="Lipzen A."/>
            <person name="Daum C."/>
            <person name="Saski C.A."/>
            <person name="Payton A.C."/>
            <person name="Mcbreen J.C."/>
            <person name="Conrad R.E."/>
            <person name="Kollar L.M."/>
            <person name="Olsson S."/>
            <person name="Huttunen S."/>
            <person name="Landis J.B."/>
            <person name="Wickett N.J."/>
            <person name="Johnson M.G."/>
            <person name="Rensing S.A."/>
            <person name="Grimwood J."/>
            <person name="Schmutz J."/>
            <person name="Mcdaniel S.F."/>
        </authorList>
    </citation>
    <scope>NUCLEOTIDE SEQUENCE [LARGE SCALE GENOMIC DNA]</scope>
    <source>
        <strain evidence="8 9">R40</strain>
    </source>
</reference>
<dbReference type="InterPro" id="IPR008271">
    <property type="entry name" value="Ser/Thr_kinase_AS"/>
</dbReference>
<dbReference type="AlphaFoldDB" id="A0A8T0HC09"/>
<evidence type="ECO:0000256" key="6">
    <source>
        <dbReference type="SAM" id="MobiDB-lite"/>
    </source>
</evidence>
<dbReference type="GO" id="GO:0005524">
    <property type="term" value="F:ATP binding"/>
    <property type="evidence" value="ECO:0007669"/>
    <property type="project" value="UniProtKB-UniRule"/>
</dbReference>
<dbReference type="PANTHER" id="PTHR47987:SF11">
    <property type="entry name" value="RECEPTOR-LIKE CYTOSOLIC SERINE_THREONINE-PROTEIN KINASE RBK1 ISOFORM X1"/>
    <property type="match status" value="1"/>
</dbReference>
<dbReference type="Pfam" id="PF00069">
    <property type="entry name" value="Pkinase"/>
    <property type="match status" value="1"/>
</dbReference>
<dbReference type="PROSITE" id="PS50011">
    <property type="entry name" value="PROTEIN_KINASE_DOM"/>
    <property type="match status" value="1"/>
</dbReference>
<dbReference type="SUPFAM" id="SSF56112">
    <property type="entry name" value="Protein kinase-like (PK-like)"/>
    <property type="match status" value="1"/>
</dbReference>
<dbReference type="InterPro" id="IPR006016">
    <property type="entry name" value="UspA"/>
</dbReference>
<dbReference type="FunFam" id="1.10.510.10:FF:000284">
    <property type="entry name" value="Putative receptor-like serine/threonine-protein kinase"/>
    <property type="match status" value="1"/>
</dbReference>
<organism evidence="8 9">
    <name type="scientific">Ceratodon purpureus</name>
    <name type="common">Fire moss</name>
    <name type="synonym">Dicranum purpureum</name>
    <dbReference type="NCBI Taxonomy" id="3225"/>
    <lineage>
        <taxon>Eukaryota</taxon>
        <taxon>Viridiplantae</taxon>
        <taxon>Streptophyta</taxon>
        <taxon>Embryophyta</taxon>
        <taxon>Bryophyta</taxon>
        <taxon>Bryophytina</taxon>
        <taxon>Bryopsida</taxon>
        <taxon>Dicranidae</taxon>
        <taxon>Pseudoditrichales</taxon>
        <taxon>Ditrichaceae</taxon>
        <taxon>Ceratodon</taxon>
    </lineage>
</organism>
<dbReference type="Gene3D" id="3.40.50.620">
    <property type="entry name" value="HUPs"/>
    <property type="match status" value="1"/>
</dbReference>
<evidence type="ECO:0000256" key="5">
    <source>
        <dbReference type="PROSITE-ProRule" id="PRU10141"/>
    </source>
</evidence>
<dbReference type="InterPro" id="IPR000719">
    <property type="entry name" value="Prot_kinase_dom"/>
</dbReference>
<dbReference type="FunFam" id="3.30.200.20:FF:000268">
    <property type="entry name" value="probable receptor-like serine/threonine-protein kinase At5g57670"/>
    <property type="match status" value="1"/>
</dbReference>
<protein>
    <recommendedName>
        <fullName evidence="7">Protein kinase domain-containing protein</fullName>
    </recommendedName>
</protein>
<dbReference type="PANTHER" id="PTHR47987">
    <property type="entry name" value="OS08G0249100 PROTEIN"/>
    <property type="match status" value="1"/>
</dbReference>
<dbReference type="Pfam" id="PF00582">
    <property type="entry name" value="Usp"/>
    <property type="match status" value="1"/>
</dbReference>
<evidence type="ECO:0000256" key="2">
    <source>
        <dbReference type="ARBA" id="ARBA00022741"/>
    </source>
</evidence>
<evidence type="ECO:0000256" key="1">
    <source>
        <dbReference type="ARBA" id="ARBA00022679"/>
    </source>
</evidence>
<dbReference type="InterPro" id="IPR046958">
    <property type="entry name" value="RBK1/2/STUNTED"/>
</dbReference>
<dbReference type="PROSITE" id="PS00107">
    <property type="entry name" value="PROTEIN_KINASE_ATP"/>
    <property type="match status" value="1"/>
</dbReference>
<sequence>MGAETYYSARSRTQRTPSRLSNCGEMVAESVLQQLEEELMLEEMAEESRMQSPGGRKLLVGMKLNATCREMLAWTIVELAKPGDHIVAFHVSPFPLHSVATSREYEEHFEHLANTLRGFLAVYEGLCLLKQIKLEVEIIPGVEVKKVLVEFAKNHQTCKLILGSNKHFTVRRNKSLGRYCLKRLPCTCSVVVLQHGEVILNEKGRLSRTDLTSIGAGMIKNLRRGMLSFGRSRKVMNGGSDESFDDTPRPSHASQFTVMELSHGGHSIGYVDHSAELETCYFSDSSLFHSSLIQEFTSSQMPSPKVEIQRTDMFMLEDQIRTEMNSPATSHSTLASPSYTSETPKLSVDLVPGWPLMHQTIDFDKVTPVLSQLDCPSPEKRMLAPSPLHRLSLGMEKPLSSLLNRFPPQKEKPAPRSLQRLLSDIVKPAQSHIHQSFSDKEITVSSRISCDRHMSVVDWALQLPHRNTDISNSAEMLTEADYVKILGEIARDAFGTTSHEHMENVSTKTSVDQAGSDGSQRATKKVKFSLEEPKIRECSKLDPLKGGKLSLAQRLSTFCTDQKCAAFQYEDLEAATSNFSSCNVVGRGGGSEVFKGMLEDGKLVAVKRLNCGPQAEEELLNDVTINTSLTHPHVVSLLGYCVGPSHLILVYDYLPEGNLEDRLHAAGTKAPVLPWRVRYKTAVGIAKALDHLHHGTSRPVIHRDVKASNILLTVNFESQLSDFGLAKWAPKKASHILCDDIVGTFGYLAPEYFMYGRVNNKTDVYAYGVVLLELITGRIPIDHAKPKGHENLVNWARPLLKANNLEELVDPRLEGVYDSDQMNRLLHAASLCVRQSSQRRPQMTRVLQIICSNQGRLQNIRTRPEERDDSVSMDFEECDINVPPETPTFGGCASDIDTHLALAMLGVDDNTSISQSSSLDHSGVDLLHSSKYPEFYLETRFSQSTKLVQ</sequence>
<evidence type="ECO:0000313" key="8">
    <source>
        <dbReference type="EMBL" id="KAG0569376.1"/>
    </source>
</evidence>
<keyword evidence="1" id="KW-0808">Transferase</keyword>
<name>A0A8T0HC09_CERPU</name>
<dbReference type="PROSITE" id="PS00108">
    <property type="entry name" value="PROTEIN_KINASE_ST"/>
    <property type="match status" value="1"/>
</dbReference>
<evidence type="ECO:0000313" key="9">
    <source>
        <dbReference type="Proteomes" id="UP000822688"/>
    </source>
</evidence>
<dbReference type="InterPro" id="IPR011009">
    <property type="entry name" value="Kinase-like_dom_sf"/>
</dbReference>
<dbReference type="InterPro" id="IPR017441">
    <property type="entry name" value="Protein_kinase_ATP_BS"/>
</dbReference>
<dbReference type="Gene3D" id="1.10.510.10">
    <property type="entry name" value="Transferase(Phosphotransferase) domain 1"/>
    <property type="match status" value="1"/>
</dbReference>
<dbReference type="Proteomes" id="UP000822688">
    <property type="component" value="Chromosome 6"/>
</dbReference>
<keyword evidence="9" id="KW-1185">Reference proteome</keyword>
<dbReference type="Gene3D" id="3.30.200.20">
    <property type="entry name" value="Phosphorylase Kinase, domain 1"/>
    <property type="match status" value="1"/>
</dbReference>